<reference evidence="1 2" key="1">
    <citation type="submission" date="2017-03" db="EMBL/GenBank/DDBJ databases">
        <title>Genome of strain Rhizobium sp. CNPSo 668.</title>
        <authorList>
            <person name="Ribeiro R."/>
        </authorList>
    </citation>
    <scope>NUCLEOTIDE SEQUENCE [LARGE SCALE GENOMIC DNA]</scope>
    <source>
        <strain evidence="1 2">CNPSo 668</strain>
    </source>
</reference>
<evidence type="ECO:0000313" key="2">
    <source>
        <dbReference type="Proteomes" id="UP000197269"/>
    </source>
</evidence>
<comment type="caution">
    <text evidence="1">The sequence shown here is derived from an EMBL/GenBank/DDBJ whole genome shotgun (WGS) entry which is preliminary data.</text>
</comment>
<dbReference type="RefSeq" id="WP_088395405.1">
    <property type="nucleotide sequence ID" value="NZ_MXPU01000011.1"/>
</dbReference>
<dbReference type="EMBL" id="MXPU01000011">
    <property type="protein sequence ID" value="OWO93570.1"/>
    <property type="molecule type" value="Genomic_DNA"/>
</dbReference>
<dbReference type="AlphaFoldDB" id="A0A246DT85"/>
<gene>
    <name evidence="1" type="ORF">B5E41_17495</name>
</gene>
<accession>A0A246DT85</accession>
<organism evidence="1 2">
    <name type="scientific">Rhizobium esperanzae</name>
    <dbReference type="NCBI Taxonomy" id="1967781"/>
    <lineage>
        <taxon>Bacteria</taxon>
        <taxon>Pseudomonadati</taxon>
        <taxon>Pseudomonadota</taxon>
        <taxon>Alphaproteobacteria</taxon>
        <taxon>Hyphomicrobiales</taxon>
        <taxon>Rhizobiaceae</taxon>
        <taxon>Rhizobium/Agrobacterium group</taxon>
        <taxon>Rhizobium</taxon>
    </lineage>
</organism>
<proteinExistence type="predicted"/>
<sequence length="82" mass="8990">MKIIGRIHRENTASISRFCASSDNRRRHLPFTVPQFQGNSASRISFLASHYTITELCGDGDFNAAAATVFCPQEAAIDDATN</sequence>
<name>A0A246DT85_9HYPH</name>
<dbReference type="Proteomes" id="UP000197269">
    <property type="component" value="Unassembled WGS sequence"/>
</dbReference>
<protein>
    <submittedName>
        <fullName evidence="1">Uncharacterized protein</fullName>
    </submittedName>
</protein>
<evidence type="ECO:0000313" key="1">
    <source>
        <dbReference type="EMBL" id="OWO93570.1"/>
    </source>
</evidence>